<dbReference type="OrthoDB" id="3216131at2"/>
<organism evidence="2 3">
    <name type="scientific">Corynebacterium endometrii</name>
    <dbReference type="NCBI Taxonomy" id="2488819"/>
    <lineage>
        <taxon>Bacteria</taxon>
        <taxon>Bacillati</taxon>
        <taxon>Actinomycetota</taxon>
        <taxon>Actinomycetes</taxon>
        <taxon>Mycobacteriales</taxon>
        <taxon>Corynebacteriaceae</taxon>
        <taxon>Corynebacterium</taxon>
    </lineage>
</organism>
<dbReference type="RefSeq" id="WP_136141486.1">
    <property type="nucleotide sequence ID" value="NZ_CP039247.1"/>
</dbReference>
<keyword evidence="1" id="KW-1133">Transmembrane helix</keyword>
<dbReference type="GO" id="GO:0016020">
    <property type="term" value="C:membrane"/>
    <property type="evidence" value="ECO:0007669"/>
    <property type="project" value="InterPro"/>
</dbReference>
<evidence type="ECO:0000313" key="2">
    <source>
        <dbReference type="EMBL" id="QCB28794.1"/>
    </source>
</evidence>
<feature type="transmembrane region" description="Helical" evidence="1">
    <location>
        <begin position="76"/>
        <end position="96"/>
    </location>
</feature>
<evidence type="ECO:0000256" key="1">
    <source>
        <dbReference type="SAM" id="Phobius"/>
    </source>
</evidence>
<name>A0A4P7QIQ9_9CORY</name>
<dbReference type="InterPro" id="IPR003425">
    <property type="entry name" value="CCB3/YggT"/>
</dbReference>
<dbReference type="KEGG" id="cee:CENDO_07600"/>
<proteinExistence type="predicted"/>
<feature type="transmembrane region" description="Helical" evidence="1">
    <location>
        <begin position="37"/>
        <end position="56"/>
    </location>
</feature>
<dbReference type="Proteomes" id="UP000296352">
    <property type="component" value="Chromosome"/>
</dbReference>
<dbReference type="AlphaFoldDB" id="A0A4P7QIQ9"/>
<dbReference type="Pfam" id="PF02325">
    <property type="entry name" value="CCB3_YggT"/>
    <property type="match status" value="1"/>
</dbReference>
<keyword evidence="1" id="KW-0472">Membrane</keyword>
<keyword evidence="3" id="KW-1185">Reference proteome</keyword>
<evidence type="ECO:0000313" key="3">
    <source>
        <dbReference type="Proteomes" id="UP000296352"/>
    </source>
</evidence>
<accession>A0A4P7QIQ9</accession>
<reference evidence="2 3" key="1">
    <citation type="submission" date="2019-04" db="EMBL/GenBank/DDBJ databases">
        <title>Corynebacterium endometrii sp. nov., isolated from the uterus of a cow with endometritis.</title>
        <authorList>
            <person name="Ballas P."/>
            <person name="Ruckert C."/>
            <person name="Wagener K."/>
            <person name="Drillich M."/>
            <person name="Kaempfer P."/>
            <person name="Busse H.-J."/>
            <person name="Ehling-Schulz M."/>
        </authorList>
    </citation>
    <scope>NUCLEOTIDE SEQUENCE [LARGE SCALE GENOMIC DNA]</scope>
    <source>
        <strain evidence="2 3">LMM-1653</strain>
    </source>
</reference>
<feature type="transmembrane region" description="Helical" evidence="1">
    <location>
        <begin position="6"/>
        <end position="25"/>
    </location>
</feature>
<gene>
    <name evidence="2" type="ORF">CENDO_07600</name>
</gene>
<sequence length="97" mass="10927">MTEIGLVLLSIIRLYTLVLIVRIIIEMVQSFSREFRPPRWFMIVAETLFVITDPPVKLLRRVIPPLRLGGVALDVSVIVLFLILSLLGNVIALTMLG</sequence>
<keyword evidence="1" id="KW-0812">Transmembrane</keyword>
<protein>
    <submittedName>
        <fullName evidence="2">YGGT family protein</fullName>
    </submittedName>
</protein>
<dbReference type="EMBL" id="CP039247">
    <property type="protein sequence ID" value="QCB28794.1"/>
    <property type="molecule type" value="Genomic_DNA"/>
</dbReference>